<evidence type="ECO:0000313" key="1">
    <source>
        <dbReference type="EMBL" id="AVK02724.1"/>
    </source>
</evidence>
<proteinExistence type="predicted"/>
<dbReference type="AlphaFoldDB" id="A0A2R3ILG0"/>
<organism evidence="1 2">
    <name type="scientific">Pseudomonas paraeruginosa</name>
    <dbReference type="NCBI Taxonomy" id="2994495"/>
    <lineage>
        <taxon>Bacteria</taxon>
        <taxon>Pseudomonadati</taxon>
        <taxon>Pseudomonadota</taxon>
        <taxon>Gammaproteobacteria</taxon>
        <taxon>Pseudomonadales</taxon>
        <taxon>Pseudomonadaceae</taxon>
        <taxon>Pseudomonas</taxon>
    </lineage>
</organism>
<keyword evidence="2" id="KW-1185">Reference proteome</keyword>
<gene>
    <name evidence="1" type="ORF">CSB93_3212</name>
</gene>
<sequence length="38" mass="4610">MFIAMLPAETLNERTLRYVIAGRNTFRNLKYYRCEKAR</sequence>
<dbReference type="Proteomes" id="UP000238390">
    <property type="component" value="Chromosome"/>
</dbReference>
<name>A0A2R3ILG0_9PSED</name>
<evidence type="ECO:0000313" key="2">
    <source>
        <dbReference type="Proteomes" id="UP000238390"/>
    </source>
</evidence>
<protein>
    <submittedName>
        <fullName evidence="1">Uncharacterized protein</fullName>
    </submittedName>
</protein>
<dbReference type="EMBL" id="CP027169">
    <property type="protein sequence ID" value="AVK02724.1"/>
    <property type="molecule type" value="Genomic_DNA"/>
</dbReference>
<reference evidence="1 2" key="1">
    <citation type="submission" date="2018-02" db="EMBL/GenBank/DDBJ databases">
        <title>FDA/CDC Antimicrobial Resistant Isolate Bank Genome Sequencing.</title>
        <authorList>
            <person name="Benahmed F.H."/>
            <person name="Lutgring J.D."/>
            <person name="Yoo B."/>
            <person name="Machado M."/>
            <person name="Brown A."/>
            <person name="McAllister G."/>
            <person name="Perry A."/>
            <person name="Halpin A.L."/>
            <person name="Vavikolanu K."/>
            <person name="Ott S."/>
            <person name="Zhao X."/>
            <person name="Tallon L.J."/>
            <person name="Sadzewicz L."/>
            <person name="Aluvathingal J."/>
            <person name="Nadendla S."/>
            <person name="Voskania-kordi A."/>
            <person name="Simonyan V."/>
            <person name="Patel J."/>
            <person name="Shawar R.M."/>
        </authorList>
    </citation>
    <scope>NUCLEOTIDE SEQUENCE [LARGE SCALE GENOMIC DNA]</scope>
    <source>
        <strain evidence="1 2">AR_0356</strain>
    </source>
</reference>
<accession>A0A2R3ILG0</accession>